<feature type="compositionally biased region" description="Basic and acidic residues" evidence="1">
    <location>
        <begin position="372"/>
        <end position="387"/>
    </location>
</feature>
<feature type="signal peptide" evidence="3">
    <location>
        <begin position="1"/>
        <end position="19"/>
    </location>
</feature>
<evidence type="ECO:0000256" key="2">
    <source>
        <dbReference type="SAM" id="Phobius"/>
    </source>
</evidence>
<proteinExistence type="predicted"/>
<keyword evidence="5" id="KW-1185">Reference proteome</keyword>
<evidence type="ECO:0000313" key="4">
    <source>
        <dbReference type="EMBL" id="KAF4033754.1"/>
    </source>
</evidence>
<feature type="compositionally biased region" description="Acidic residues" evidence="1">
    <location>
        <begin position="291"/>
        <end position="320"/>
    </location>
</feature>
<keyword evidence="2" id="KW-1133">Transmembrane helix</keyword>
<name>A0A833VYA6_PHYIN</name>
<accession>A0A833VYA6</accession>
<reference evidence="4" key="1">
    <citation type="submission" date="2020-04" db="EMBL/GenBank/DDBJ databases">
        <title>Hybrid Assembly of Korean Phytophthora infestans isolates.</title>
        <authorList>
            <person name="Prokchorchik M."/>
            <person name="Lee Y."/>
            <person name="Seo J."/>
            <person name="Cho J.-H."/>
            <person name="Park Y.-E."/>
            <person name="Jang D.-C."/>
            <person name="Im J.-S."/>
            <person name="Choi J.-G."/>
            <person name="Park H.-J."/>
            <person name="Lee G.-B."/>
            <person name="Lee Y.-G."/>
            <person name="Hong S.-Y."/>
            <person name="Cho K."/>
            <person name="Sohn K.H."/>
        </authorList>
    </citation>
    <scope>NUCLEOTIDE SEQUENCE</scope>
    <source>
        <strain evidence="4">KR_1_A1</strain>
    </source>
</reference>
<feature type="compositionally biased region" description="Pro residues" evidence="1">
    <location>
        <begin position="155"/>
        <end position="164"/>
    </location>
</feature>
<protein>
    <recommendedName>
        <fullName evidence="6">Carbohydrate-binding protein</fullName>
    </recommendedName>
</protein>
<evidence type="ECO:0000313" key="5">
    <source>
        <dbReference type="Proteomes" id="UP000602510"/>
    </source>
</evidence>
<evidence type="ECO:0000256" key="3">
    <source>
        <dbReference type="SAM" id="SignalP"/>
    </source>
</evidence>
<feature type="region of interest" description="Disordered" evidence="1">
    <location>
        <begin position="150"/>
        <end position="235"/>
    </location>
</feature>
<feature type="compositionally biased region" description="Polar residues" evidence="1">
    <location>
        <begin position="388"/>
        <end position="402"/>
    </location>
</feature>
<dbReference type="AlphaFoldDB" id="A0A833VYA6"/>
<feature type="compositionally biased region" description="Low complexity" evidence="1">
    <location>
        <begin position="165"/>
        <end position="199"/>
    </location>
</feature>
<dbReference type="EMBL" id="WSZM01000409">
    <property type="protein sequence ID" value="KAF4033754.1"/>
    <property type="molecule type" value="Genomic_DNA"/>
</dbReference>
<feature type="transmembrane region" description="Helical" evidence="2">
    <location>
        <begin position="260"/>
        <end position="283"/>
    </location>
</feature>
<sequence>MSPHCLSLLVAFGVSFTAAVEVSVCRDATYDISVDATSLCSGSGAAPAGWSCPKAGDVAVADCLSTLASHGSGTCVAPEDAVCQVVNGDTWGCVLPSVGCNTPVVAESACETWDYSGDDTVDSSGSFDGNEDYDETWFMKTTELRELYDCSKKPTPAPTTPCPTPAATETNTTEAPTATTAPAPTDSSDTDPVTSAPTPTVTPIPMPTEVNGSSSDVMSDGVAQNRETEVGDEESAAGTHTVVAFAAADAASFGGLSNEVVAVIAAVAAFVAVIVAAVAIVYASKRHAKEDVEEGGEKDESSDEGEEKEGDVGEDAEDEAGSTTYPVAPPTPAVVMGEMATTPVAASAKAKATSPVTTPAVTSSPEATVETSSDHVSESTDGDKATETSDTPSSQETIAKDD</sequence>
<keyword evidence="2" id="KW-0812">Transmembrane</keyword>
<feature type="compositionally biased region" description="Low complexity" evidence="1">
    <location>
        <begin position="340"/>
        <end position="365"/>
    </location>
</feature>
<feature type="chain" id="PRO_5032557766" description="Carbohydrate-binding protein" evidence="3">
    <location>
        <begin position="20"/>
        <end position="402"/>
    </location>
</feature>
<evidence type="ECO:0008006" key="6">
    <source>
        <dbReference type="Google" id="ProtNLM"/>
    </source>
</evidence>
<comment type="caution">
    <text evidence="4">The sequence shown here is derived from an EMBL/GenBank/DDBJ whole genome shotgun (WGS) entry which is preliminary data.</text>
</comment>
<feature type="region of interest" description="Disordered" evidence="1">
    <location>
        <begin position="287"/>
        <end position="402"/>
    </location>
</feature>
<keyword evidence="2" id="KW-0472">Membrane</keyword>
<evidence type="ECO:0000256" key="1">
    <source>
        <dbReference type="SAM" id="MobiDB-lite"/>
    </source>
</evidence>
<dbReference type="Proteomes" id="UP000602510">
    <property type="component" value="Unassembled WGS sequence"/>
</dbReference>
<keyword evidence="3" id="KW-0732">Signal</keyword>
<gene>
    <name evidence="4" type="ORF">GN244_ATG14309</name>
</gene>
<organism evidence="4 5">
    <name type="scientific">Phytophthora infestans</name>
    <name type="common">Potato late blight agent</name>
    <name type="synonym">Botrytis infestans</name>
    <dbReference type="NCBI Taxonomy" id="4787"/>
    <lineage>
        <taxon>Eukaryota</taxon>
        <taxon>Sar</taxon>
        <taxon>Stramenopiles</taxon>
        <taxon>Oomycota</taxon>
        <taxon>Peronosporomycetes</taxon>
        <taxon>Peronosporales</taxon>
        <taxon>Peronosporaceae</taxon>
        <taxon>Phytophthora</taxon>
    </lineage>
</organism>